<keyword evidence="3" id="KW-1185">Reference proteome</keyword>
<comment type="caution">
    <text evidence="2">The sequence shown here is derived from an EMBL/GenBank/DDBJ whole genome shotgun (WGS) entry which is preliminary data.</text>
</comment>
<dbReference type="Pfam" id="PF07883">
    <property type="entry name" value="Cupin_2"/>
    <property type="match status" value="1"/>
</dbReference>
<dbReference type="RefSeq" id="WP_115375128.1">
    <property type="nucleotide sequence ID" value="NZ_QASA01000001.1"/>
</dbReference>
<evidence type="ECO:0000313" key="2">
    <source>
        <dbReference type="EMBL" id="RDC66237.1"/>
    </source>
</evidence>
<dbReference type="InterPro" id="IPR052538">
    <property type="entry name" value="Flavonoid_dioxygenase-like"/>
</dbReference>
<dbReference type="InterPro" id="IPR011051">
    <property type="entry name" value="RmlC_Cupin_sf"/>
</dbReference>
<dbReference type="InterPro" id="IPR014710">
    <property type="entry name" value="RmlC-like_jellyroll"/>
</dbReference>
<dbReference type="InterPro" id="IPR013096">
    <property type="entry name" value="Cupin_2"/>
</dbReference>
<dbReference type="SUPFAM" id="SSF51182">
    <property type="entry name" value="RmlC-like cupins"/>
    <property type="match status" value="1"/>
</dbReference>
<evidence type="ECO:0000259" key="1">
    <source>
        <dbReference type="Pfam" id="PF07883"/>
    </source>
</evidence>
<name>A0A369QSP4_9BACT</name>
<accession>A0A369QSP4</accession>
<evidence type="ECO:0000313" key="3">
    <source>
        <dbReference type="Proteomes" id="UP000253919"/>
    </source>
</evidence>
<sequence length="186" mass="20660">MHTNNTLPRRFYNPVQKDYVTFLETSGESGGKRTHGLLEVAPGGQVNPHYHNTFSETFIVRSGTLRLQLGHSKLVLRAGEKAIVPTNTRHAWSNISKETLVCDVILEPGNRGFEKALQAGYGLATDGLMRPNGMPKSIWHLALLVELSETKIAGGISLMNGLFGLMAKIARKLGKHKDLEKYYQLY</sequence>
<dbReference type="EMBL" id="QASA01000001">
    <property type="protein sequence ID" value="RDC66237.1"/>
    <property type="molecule type" value="Genomic_DNA"/>
</dbReference>
<gene>
    <name evidence="2" type="ORF">AHMF7616_04868</name>
</gene>
<dbReference type="PANTHER" id="PTHR43346">
    <property type="entry name" value="LIGAND BINDING DOMAIN PROTEIN, PUTATIVE (AFU_ORTHOLOGUE AFUA_6G14370)-RELATED"/>
    <property type="match status" value="1"/>
</dbReference>
<dbReference type="Gene3D" id="2.60.120.10">
    <property type="entry name" value="Jelly Rolls"/>
    <property type="match status" value="1"/>
</dbReference>
<protein>
    <recommendedName>
        <fullName evidence="1">Cupin type-2 domain-containing protein</fullName>
    </recommendedName>
</protein>
<dbReference type="PANTHER" id="PTHR43346:SF1">
    <property type="entry name" value="QUERCETIN 2,3-DIOXYGENASE-RELATED"/>
    <property type="match status" value="1"/>
</dbReference>
<organism evidence="2 3">
    <name type="scientific">Adhaeribacter pallidiroseus</name>
    <dbReference type="NCBI Taxonomy" id="2072847"/>
    <lineage>
        <taxon>Bacteria</taxon>
        <taxon>Pseudomonadati</taxon>
        <taxon>Bacteroidota</taxon>
        <taxon>Cytophagia</taxon>
        <taxon>Cytophagales</taxon>
        <taxon>Hymenobacteraceae</taxon>
        <taxon>Adhaeribacter</taxon>
    </lineage>
</organism>
<feature type="domain" description="Cupin type-2" evidence="1">
    <location>
        <begin position="37"/>
        <end position="102"/>
    </location>
</feature>
<dbReference type="OrthoDB" id="72027at2"/>
<dbReference type="AlphaFoldDB" id="A0A369QSP4"/>
<proteinExistence type="predicted"/>
<reference evidence="2 3" key="1">
    <citation type="submission" date="2018-04" db="EMBL/GenBank/DDBJ databases">
        <title>Adhaeribacter sp. HMF7616 genome sequencing and assembly.</title>
        <authorList>
            <person name="Kang H."/>
            <person name="Kang J."/>
            <person name="Cha I."/>
            <person name="Kim H."/>
            <person name="Joh K."/>
        </authorList>
    </citation>
    <scope>NUCLEOTIDE SEQUENCE [LARGE SCALE GENOMIC DNA]</scope>
    <source>
        <strain evidence="2 3">HMF7616</strain>
    </source>
</reference>
<dbReference type="Proteomes" id="UP000253919">
    <property type="component" value="Unassembled WGS sequence"/>
</dbReference>